<dbReference type="InterPro" id="IPR004827">
    <property type="entry name" value="bZIP"/>
</dbReference>
<feature type="compositionally biased region" description="Pro residues" evidence="8">
    <location>
        <begin position="149"/>
        <end position="162"/>
    </location>
</feature>
<evidence type="ECO:0000256" key="4">
    <source>
        <dbReference type="ARBA" id="ARBA00023125"/>
    </source>
</evidence>
<reference evidence="10" key="1">
    <citation type="submission" date="2015-11" db="EMBL/GenBank/DDBJ databases">
        <title>De novo transcriptome assembly of four potential Pierce s Disease insect vectors from Arizona vineyards.</title>
        <authorList>
            <person name="Tassone E.E."/>
        </authorList>
    </citation>
    <scope>NUCLEOTIDE SEQUENCE</scope>
</reference>
<dbReference type="Pfam" id="PF00170">
    <property type="entry name" value="bZIP_1"/>
    <property type="match status" value="1"/>
</dbReference>
<evidence type="ECO:0000256" key="1">
    <source>
        <dbReference type="ARBA" id="ARBA00004167"/>
    </source>
</evidence>
<keyword evidence="4" id="KW-0238">DNA-binding</keyword>
<keyword evidence="5" id="KW-0804">Transcription</keyword>
<evidence type="ECO:0000256" key="6">
    <source>
        <dbReference type="ARBA" id="ARBA00023242"/>
    </source>
</evidence>
<feature type="region of interest" description="Disordered" evidence="8">
    <location>
        <begin position="406"/>
        <end position="425"/>
    </location>
</feature>
<feature type="domain" description="BZIP" evidence="9">
    <location>
        <begin position="276"/>
        <end position="329"/>
    </location>
</feature>
<dbReference type="SUPFAM" id="SSF57959">
    <property type="entry name" value="Leucine zipper domain"/>
    <property type="match status" value="1"/>
</dbReference>
<keyword evidence="7" id="KW-0175">Coiled coil</keyword>
<dbReference type="SMART" id="SM00338">
    <property type="entry name" value="BRLZ"/>
    <property type="match status" value="1"/>
</dbReference>
<dbReference type="GO" id="GO:0016020">
    <property type="term" value="C:membrane"/>
    <property type="evidence" value="ECO:0007669"/>
    <property type="project" value="UniProtKB-SubCell"/>
</dbReference>
<protein>
    <recommendedName>
        <fullName evidence="9">BZIP domain-containing protein</fullName>
    </recommendedName>
</protein>
<dbReference type="PANTHER" id="PTHR46164">
    <property type="entry name" value="ATF6, ISOFORM C"/>
    <property type="match status" value="1"/>
</dbReference>
<feature type="coiled-coil region" evidence="7">
    <location>
        <begin position="294"/>
        <end position="328"/>
    </location>
</feature>
<evidence type="ECO:0000256" key="8">
    <source>
        <dbReference type="SAM" id="MobiDB-lite"/>
    </source>
</evidence>
<dbReference type="PROSITE" id="PS50217">
    <property type="entry name" value="BZIP"/>
    <property type="match status" value="1"/>
</dbReference>
<dbReference type="GO" id="GO:0000978">
    <property type="term" value="F:RNA polymerase II cis-regulatory region sequence-specific DNA binding"/>
    <property type="evidence" value="ECO:0007669"/>
    <property type="project" value="TreeGrafter"/>
</dbReference>
<dbReference type="GO" id="GO:0000981">
    <property type="term" value="F:DNA-binding transcription factor activity, RNA polymerase II-specific"/>
    <property type="evidence" value="ECO:0007669"/>
    <property type="project" value="TreeGrafter"/>
</dbReference>
<feature type="compositionally biased region" description="Low complexity" evidence="8">
    <location>
        <begin position="109"/>
        <end position="127"/>
    </location>
</feature>
<proteinExistence type="inferred from homology"/>
<dbReference type="InterPro" id="IPR051882">
    <property type="entry name" value="ATF_bZIP_TF"/>
</dbReference>
<evidence type="ECO:0000256" key="7">
    <source>
        <dbReference type="SAM" id="Coils"/>
    </source>
</evidence>
<keyword evidence="3" id="KW-0805">Transcription regulation</keyword>
<evidence type="ECO:0000256" key="2">
    <source>
        <dbReference type="ARBA" id="ARBA00009050"/>
    </source>
</evidence>
<comment type="similarity">
    <text evidence="2">Belongs to the bZIP family. ATF subfamily.</text>
</comment>
<feature type="compositionally biased region" description="Low complexity" evidence="8">
    <location>
        <begin position="406"/>
        <end position="415"/>
    </location>
</feature>
<evidence type="ECO:0000256" key="5">
    <source>
        <dbReference type="ARBA" id="ARBA00023163"/>
    </source>
</evidence>
<gene>
    <name evidence="10" type="ORF">g.25308</name>
</gene>
<sequence>MSPVPFKATSLDLDPKENCILDFSSLLDQTEMDCELPEEDFLHQLSSDLEIPMLLEESLSGDREMDNLFEASSFFREFDDWGLDHVFPQDPDAQPQVSLIKEEIEIESDSLPLSPSSLSQDSWSSSDTKQNILETPPISPPQSSSGSPPRTPSPPNPLPREPPILMVGGKPIKIVPLKPNARLGGENKPKILLQRQVSPNVIVQPRPVSVTPITLSSAGNGQKTLVVTPKNLSALTSQMVGSTASGGIRIINQLSTSAKGATVTPIPERQDIQIKALKRQQRMIKNRESACLSRKKKKEYITSLESRISELETENIQLRTENEVLKARLGPCEGPVIKRVKTVFSVNVKKTAILAVLLVVSVNLGSLSLLSRSRSGADAVLSVPEVTSRHGGRRLLWTDSDLQNVTTSSSSSSTSQYNQQPTCPLHINQTESLRLNSELRRWIGAEKPLYTNDSDRESDLLDLTPSQGSQLVLRQPSPSPVIPRRRKVKLARKEIQETHLMMPNAGLLEALHRRDDTFYVVSFSGDHLLLPALAHNNSVRPKMSLVLPALPFNTSVDAAASSVTMMQIDCEVLDTRMVELNERDIPSHLRQTKPAASNTHHKNISTEEEPVRNSYRPYFLRNNFVDPYSHSPLQHGPRDRRPFP</sequence>
<dbReference type="InterPro" id="IPR046347">
    <property type="entry name" value="bZIP_sf"/>
</dbReference>
<accession>A0A1B6LIQ6</accession>
<dbReference type="Gene3D" id="1.20.5.170">
    <property type="match status" value="1"/>
</dbReference>
<evidence type="ECO:0000256" key="3">
    <source>
        <dbReference type="ARBA" id="ARBA00023015"/>
    </source>
</evidence>
<feature type="compositionally biased region" description="Polar residues" evidence="8">
    <location>
        <begin position="416"/>
        <end position="425"/>
    </location>
</feature>
<feature type="region of interest" description="Disordered" evidence="8">
    <location>
        <begin position="589"/>
        <end position="611"/>
    </location>
</feature>
<dbReference type="PANTHER" id="PTHR46164:SF3">
    <property type="entry name" value="ATF6, ISOFORM C"/>
    <property type="match status" value="1"/>
</dbReference>
<dbReference type="CDD" id="cd14700">
    <property type="entry name" value="bZIP_ATF6"/>
    <property type="match status" value="1"/>
</dbReference>
<dbReference type="AlphaFoldDB" id="A0A1B6LIQ6"/>
<dbReference type="PRINTS" id="PR00041">
    <property type="entry name" value="LEUZIPPRCREB"/>
</dbReference>
<feature type="region of interest" description="Disordered" evidence="8">
    <location>
        <begin position="108"/>
        <end position="166"/>
    </location>
</feature>
<dbReference type="GO" id="GO:0005634">
    <property type="term" value="C:nucleus"/>
    <property type="evidence" value="ECO:0007669"/>
    <property type="project" value="TreeGrafter"/>
</dbReference>
<keyword evidence="6" id="KW-0539">Nucleus</keyword>
<organism evidence="10">
    <name type="scientific">Graphocephala atropunctata</name>
    <dbReference type="NCBI Taxonomy" id="36148"/>
    <lineage>
        <taxon>Eukaryota</taxon>
        <taxon>Metazoa</taxon>
        <taxon>Ecdysozoa</taxon>
        <taxon>Arthropoda</taxon>
        <taxon>Hexapoda</taxon>
        <taxon>Insecta</taxon>
        <taxon>Pterygota</taxon>
        <taxon>Neoptera</taxon>
        <taxon>Paraneoptera</taxon>
        <taxon>Hemiptera</taxon>
        <taxon>Auchenorrhyncha</taxon>
        <taxon>Membracoidea</taxon>
        <taxon>Cicadellidae</taxon>
        <taxon>Cicadellinae</taxon>
        <taxon>Cicadellini</taxon>
        <taxon>Graphocephala</taxon>
    </lineage>
</organism>
<comment type="subcellular location">
    <subcellularLocation>
        <location evidence="1">Membrane</location>
        <topology evidence="1">Single-pass membrane protein</topology>
    </subcellularLocation>
</comment>
<evidence type="ECO:0000259" key="9">
    <source>
        <dbReference type="PROSITE" id="PS50217"/>
    </source>
</evidence>
<evidence type="ECO:0000313" key="10">
    <source>
        <dbReference type="EMBL" id="JAT23572.1"/>
    </source>
</evidence>
<name>A0A1B6LIQ6_9HEMI</name>
<dbReference type="EMBL" id="GEBQ01016405">
    <property type="protein sequence ID" value="JAT23572.1"/>
    <property type="molecule type" value="Transcribed_RNA"/>
</dbReference>
<dbReference type="GO" id="GO:0030968">
    <property type="term" value="P:endoplasmic reticulum unfolded protein response"/>
    <property type="evidence" value="ECO:0007669"/>
    <property type="project" value="TreeGrafter"/>
</dbReference>